<dbReference type="AlphaFoldDB" id="A0A9Q1E7S5"/>
<evidence type="ECO:0000313" key="3">
    <source>
        <dbReference type="Proteomes" id="UP001152622"/>
    </source>
</evidence>
<comment type="caution">
    <text evidence="2">The sequence shown here is derived from an EMBL/GenBank/DDBJ whole genome shotgun (WGS) entry which is preliminary data.</text>
</comment>
<organism evidence="2 3">
    <name type="scientific">Synaphobranchus kaupii</name>
    <name type="common">Kaup's arrowtooth eel</name>
    <dbReference type="NCBI Taxonomy" id="118154"/>
    <lineage>
        <taxon>Eukaryota</taxon>
        <taxon>Metazoa</taxon>
        <taxon>Chordata</taxon>
        <taxon>Craniata</taxon>
        <taxon>Vertebrata</taxon>
        <taxon>Euteleostomi</taxon>
        <taxon>Actinopterygii</taxon>
        <taxon>Neopterygii</taxon>
        <taxon>Teleostei</taxon>
        <taxon>Anguilliformes</taxon>
        <taxon>Synaphobranchidae</taxon>
        <taxon>Synaphobranchus</taxon>
    </lineage>
</organism>
<keyword evidence="3" id="KW-1185">Reference proteome</keyword>
<evidence type="ECO:0000313" key="2">
    <source>
        <dbReference type="EMBL" id="KAJ8333775.1"/>
    </source>
</evidence>
<feature type="region of interest" description="Disordered" evidence="1">
    <location>
        <begin position="34"/>
        <end position="57"/>
    </location>
</feature>
<protein>
    <submittedName>
        <fullName evidence="2">Uncharacterized protein</fullName>
    </submittedName>
</protein>
<dbReference type="Proteomes" id="UP001152622">
    <property type="component" value="Chromosome 22"/>
</dbReference>
<gene>
    <name evidence="2" type="ORF">SKAU_G00410940</name>
</gene>
<accession>A0A9Q1E7S5</accession>
<sequence>MGLCPAYETRVITCWRPDPSDSQTMWATVLEVQKRGQRHGDGPSFQGGGEREALELNPDCGRGYDWGPRARDMSLPMISFTVTKREQTQRLEFMKPCGSGKFFRLE</sequence>
<reference evidence="2" key="1">
    <citation type="journal article" date="2023" name="Science">
        <title>Genome structures resolve the early diversification of teleost fishes.</title>
        <authorList>
            <person name="Parey E."/>
            <person name="Louis A."/>
            <person name="Montfort J."/>
            <person name="Bouchez O."/>
            <person name="Roques C."/>
            <person name="Iampietro C."/>
            <person name="Lluch J."/>
            <person name="Castinel A."/>
            <person name="Donnadieu C."/>
            <person name="Desvignes T."/>
            <person name="Floi Bucao C."/>
            <person name="Jouanno E."/>
            <person name="Wen M."/>
            <person name="Mejri S."/>
            <person name="Dirks R."/>
            <person name="Jansen H."/>
            <person name="Henkel C."/>
            <person name="Chen W.J."/>
            <person name="Zahm M."/>
            <person name="Cabau C."/>
            <person name="Klopp C."/>
            <person name="Thompson A.W."/>
            <person name="Robinson-Rechavi M."/>
            <person name="Braasch I."/>
            <person name="Lecointre G."/>
            <person name="Bobe J."/>
            <person name="Postlethwait J.H."/>
            <person name="Berthelot C."/>
            <person name="Roest Crollius H."/>
            <person name="Guiguen Y."/>
        </authorList>
    </citation>
    <scope>NUCLEOTIDE SEQUENCE</scope>
    <source>
        <strain evidence="2">WJC10195</strain>
    </source>
</reference>
<evidence type="ECO:0000256" key="1">
    <source>
        <dbReference type="SAM" id="MobiDB-lite"/>
    </source>
</evidence>
<dbReference type="EMBL" id="JAINUF010000022">
    <property type="protein sequence ID" value="KAJ8333775.1"/>
    <property type="molecule type" value="Genomic_DNA"/>
</dbReference>
<proteinExistence type="predicted"/>
<name>A0A9Q1E7S5_SYNKA</name>